<dbReference type="PANTHER" id="PTHR21666">
    <property type="entry name" value="PEPTIDASE-RELATED"/>
    <property type="match status" value="1"/>
</dbReference>
<keyword evidence="1" id="KW-1133">Transmembrane helix</keyword>
<sequence length="1150" mass="119169">MPRAGAVWVDVLPNMSGFGRSLDQQIGEPVARASRSAGEQGGDAMTGSMQEKLKAGGVALGLALGAAVTESAVKQLEKEKIGDRLAGQLGLSGKGAEQAGKLAGKLYSTAVVDSFEEGAEAVRAVMGSGLIPKGAASGAIEDITRKATDLARTFDQEVGATANAAAQMIRTGMAKDGGQALDILTRGFQGSANKADDLLDTMNEYSTQFRRIGLDGATSIGLITQAIQAGARDSDQVADAIGQFGELALASEQGVKDAFKAIGLDAGQMAAMIGKGGSSATQALQMTLDALRGTKDRTTQLTAATALFGDPGTVMGDALFAMNPASAAAAGGMDKAAGSAAKLGDTLRGNTATRLDILQRKFTSAFGAAVNAIVLPAISGLISAVGWLGGAIGSVVDWFREWGAWLAPAAILIGGITLALSAQAIATGITIGVMQAYALVIRGISAVTRAWAAAQALFNSIMALNPITLVVIALVALGAALVVAYQKSETFRNIVQGAWEGIKAVASVVWNTVLKPALEGIWAALQAVGAAASWLWNTILSPVFSFIWTAAKVLFAIVVTAVLTPIVIAFKALAAIASWLWETVLGPVFGWIGDKAMWLWNKAIKPAWDAISAGLGWLGAKVAELWTKYISPVFGWIGAKAAWLWNEKIKPAWDATKIGIQLLGEKVKELWNTYAKPVFGWIGDKARWLWENALKPAFDAGKKGVGLLGDAFEDAKNAIGKAWDKLQGIAKGPVNFIIEWVYTKGIKAVWDKVAGFVGLGKLPVAPKLLATGGRTQGGIPGKDSIPALLMADEYVVKRSSARSVGFGTLEYINRTGQLPPQPQRFADGGVVGWIGSAAKSIGGAAMDAARFLSDPKAAWESITGFVRNKIAEIGSSQMATTLAGVPRKMLTGLKDKVIKAATAFLGGGGNGSWAKPVAAALGTRYGVAGRMWSSGHHTGTDFPAPTGTAVKAVAGGVVRSALSGGPYGNHITVQHGGNLASLYAHLSQMGVTAGQSVRRGQRIGAVGATGNVTGPHLHLEARRAGRTISPEPLLGYARGGRPKAGEVAMVGERGTELVRFGPGGGTVLDHDSSLAEVGAAVMRGMTQEIAPVVPAGTRTPAVVPVSAAAAGAERGGDTYNLYPRTLDMSVSDLELLQRQRDAQARVRRPR</sequence>
<dbReference type="KEGG" id="slau:SLA_2418"/>
<evidence type="ECO:0000259" key="2">
    <source>
        <dbReference type="Pfam" id="PF01551"/>
    </source>
</evidence>
<keyword evidence="5" id="KW-1185">Reference proteome</keyword>
<dbReference type="AlphaFoldDB" id="A0A160NYV1"/>
<dbReference type="InterPro" id="IPR010090">
    <property type="entry name" value="Phage_tape_meas"/>
</dbReference>
<name>A0A160NYV1_STRLU</name>
<feature type="transmembrane region" description="Helical" evidence="1">
    <location>
        <begin position="368"/>
        <end position="390"/>
    </location>
</feature>
<evidence type="ECO:0000256" key="1">
    <source>
        <dbReference type="SAM" id="Phobius"/>
    </source>
</evidence>
<feature type="transmembrane region" description="Helical" evidence="1">
    <location>
        <begin position="402"/>
        <end position="425"/>
    </location>
</feature>
<reference evidence="4 5" key="1">
    <citation type="journal article" date="2016" name="Genome Announc.">
        <title>Complete Genome Sequence of Thiostrepton-Producing Streptomyces laurentii ATCC 31255.</title>
        <authorList>
            <person name="Doi K."/>
            <person name="Fujino Y."/>
            <person name="Nagayoshi Y."/>
            <person name="Ohshima T."/>
            <person name="Ogata S."/>
        </authorList>
    </citation>
    <scope>NUCLEOTIDE SEQUENCE [LARGE SCALE GENOMIC DNA]</scope>
    <source>
        <strain evidence="4 5">ATCC 31255</strain>
    </source>
</reference>
<dbReference type="SUPFAM" id="SSF51261">
    <property type="entry name" value="Duplicated hybrid motif"/>
    <property type="match status" value="1"/>
</dbReference>
<proteinExistence type="predicted"/>
<evidence type="ECO:0000313" key="4">
    <source>
        <dbReference type="EMBL" id="BAU83345.1"/>
    </source>
</evidence>
<dbReference type="Pfam" id="PF10145">
    <property type="entry name" value="PhageMin_Tail"/>
    <property type="match status" value="1"/>
</dbReference>
<dbReference type="Gene3D" id="2.70.70.10">
    <property type="entry name" value="Glucose Permease (Domain IIA)"/>
    <property type="match status" value="1"/>
</dbReference>
<dbReference type="PANTHER" id="PTHR21666:SF270">
    <property type="entry name" value="MUREIN HYDROLASE ACTIVATOR ENVC"/>
    <property type="match status" value="1"/>
</dbReference>
<feature type="transmembrane region" description="Helical" evidence="1">
    <location>
        <begin position="553"/>
        <end position="581"/>
    </location>
</feature>
<accession>A0A160NYV1</accession>
<protein>
    <submittedName>
        <fullName evidence="4">Uncharacterized protein</fullName>
    </submittedName>
</protein>
<dbReference type="EMBL" id="AP017424">
    <property type="protein sequence ID" value="BAU83345.1"/>
    <property type="molecule type" value="Genomic_DNA"/>
</dbReference>
<dbReference type="InterPro" id="IPR016047">
    <property type="entry name" value="M23ase_b-sheet_dom"/>
</dbReference>
<feature type="domain" description="Phage tail tape measure protein" evidence="3">
    <location>
        <begin position="109"/>
        <end position="309"/>
    </location>
</feature>
<keyword evidence="1" id="KW-0812">Transmembrane</keyword>
<dbReference type="CDD" id="cd12797">
    <property type="entry name" value="M23_peptidase"/>
    <property type="match status" value="1"/>
</dbReference>
<evidence type="ECO:0000259" key="3">
    <source>
        <dbReference type="Pfam" id="PF10145"/>
    </source>
</evidence>
<feature type="transmembrane region" description="Helical" evidence="1">
    <location>
        <begin position="464"/>
        <end position="485"/>
    </location>
</feature>
<gene>
    <name evidence="4" type="ORF">SLA_2418</name>
</gene>
<dbReference type="Proteomes" id="UP000217676">
    <property type="component" value="Chromosome"/>
</dbReference>
<keyword evidence="1" id="KW-0472">Membrane</keyword>
<dbReference type="InterPro" id="IPR050570">
    <property type="entry name" value="Cell_wall_metabolism_enzyme"/>
</dbReference>
<evidence type="ECO:0000313" key="5">
    <source>
        <dbReference type="Proteomes" id="UP000217676"/>
    </source>
</evidence>
<dbReference type="Pfam" id="PF01551">
    <property type="entry name" value="Peptidase_M23"/>
    <property type="match status" value="1"/>
</dbReference>
<organism evidence="4 5">
    <name type="scientific">Streptomyces laurentii</name>
    <dbReference type="NCBI Taxonomy" id="39478"/>
    <lineage>
        <taxon>Bacteria</taxon>
        <taxon>Bacillati</taxon>
        <taxon>Actinomycetota</taxon>
        <taxon>Actinomycetes</taxon>
        <taxon>Kitasatosporales</taxon>
        <taxon>Streptomycetaceae</taxon>
        <taxon>Streptomyces</taxon>
    </lineage>
</organism>
<feature type="domain" description="M23ase beta-sheet core" evidence="2">
    <location>
        <begin position="936"/>
        <end position="1030"/>
    </location>
</feature>
<feature type="transmembrane region" description="Helical" evidence="1">
    <location>
        <begin position="520"/>
        <end position="541"/>
    </location>
</feature>
<dbReference type="InterPro" id="IPR011055">
    <property type="entry name" value="Dup_hybrid_motif"/>
</dbReference>
<dbReference type="GO" id="GO:0004222">
    <property type="term" value="F:metalloendopeptidase activity"/>
    <property type="evidence" value="ECO:0007669"/>
    <property type="project" value="TreeGrafter"/>
</dbReference>